<proteinExistence type="predicted"/>
<dbReference type="OrthoDB" id="5682at10239"/>
<organism evidence="2 3">
    <name type="scientific">Pseudomonas phage YMC11/02/R656</name>
    <dbReference type="NCBI Taxonomy" id="1755689"/>
    <lineage>
        <taxon>Viruses</taxon>
        <taxon>Duplodnaviria</taxon>
        <taxon>Heunggongvirae</taxon>
        <taxon>Uroviricota</taxon>
        <taxon>Caudoviricetes</taxon>
        <taxon>Bugaksanvirus</taxon>
        <taxon>Bugaksanvirus R656</taxon>
    </lineage>
</organism>
<name>A0A0S2SY56_9CAUD</name>
<evidence type="ECO:0000313" key="3">
    <source>
        <dbReference type="Proteomes" id="UP000201818"/>
    </source>
</evidence>
<dbReference type="PANTHER" id="PTHR36180">
    <property type="entry name" value="DNA-BINDING PROTEIN-RELATED-RELATED"/>
    <property type="match status" value="1"/>
</dbReference>
<protein>
    <recommendedName>
        <fullName evidence="1">Bro-N domain-containing protein</fullName>
    </recommendedName>
</protein>
<dbReference type="EMBL" id="KT968831">
    <property type="protein sequence ID" value="ALP47864.1"/>
    <property type="molecule type" value="Genomic_DNA"/>
</dbReference>
<reference evidence="2 3" key="1">
    <citation type="submission" date="2015-10" db="EMBL/GenBank/DDBJ databases">
        <title>Complete Genome Sequence of the Pseudomonas phage YMC11/02/R656_PAE_BP.</title>
        <authorList>
            <person name="Jeon J."/>
            <person name="Yong D."/>
            <person name="Lee K."/>
        </authorList>
    </citation>
    <scope>NUCLEOTIDE SEQUENCE [LARGE SCALE GENOMIC DNA]</scope>
</reference>
<feature type="domain" description="Bro-N" evidence="1">
    <location>
        <begin position="1"/>
        <end position="106"/>
    </location>
</feature>
<evidence type="ECO:0000259" key="1">
    <source>
        <dbReference type="PROSITE" id="PS51750"/>
    </source>
</evidence>
<evidence type="ECO:0000313" key="2">
    <source>
        <dbReference type="EMBL" id="ALP47864.1"/>
    </source>
</evidence>
<dbReference type="Pfam" id="PF02498">
    <property type="entry name" value="Bro-N"/>
    <property type="match status" value="1"/>
</dbReference>
<dbReference type="InterPro" id="IPR003497">
    <property type="entry name" value="BRO_N_domain"/>
</dbReference>
<dbReference type="SMART" id="SM01040">
    <property type="entry name" value="Bro-N"/>
    <property type="match status" value="1"/>
</dbReference>
<keyword evidence="3" id="KW-1185">Reference proteome</keyword>
<dbReference type="PANTHER" id="PTHR36180:SF2">
    <property type="entry name" value="BRO FAMILY PROTEIN"/>
    <property type="match status" value="1"/>
</dbReference>
<dbReference type="PROSITE" id="PS51750">
    <property type="entry name" value="BRO_N"/>
    <property type="match status" value="1"/>
</dbReference>
<sequence length="286" mass="32766">MQTAQVIPFQFDAREVRTLLIDDQPWFVAADVSCALEYRIAGDMTRNLDDDEKGTQIVRTPGGDQEMLVINESGLYSAILRSRKAEAKRFKKWVTAEVLPAIRKHGRYEDSSNKMATLVGETIGTDGFHMLGSLIKGKVAALPVEVRRRATAKIWSQTHAAFGVRSATDIPANQLDAARNFVAAYSVHEGEWLPKPEKRCGTMLNDHQLYDVYFVCHHFQYLFEIFKRHNLYYFLRQHGSRAGVEMIDHFKDGYMGVWQLRRDFDGEFDAVQRRLGLNRYSGLSIR</sequence>
<dbReference type="RefSeq" id="YP_009187440.1">
    <property type="nucleotide sequence ID" value="NC_028657.1"/>
</dbReference>
<accession>A0A0S2SY56</accession>
<gene>
    <name evidence="2" type="ORF">BPPAER656_00430</name>
</gene>
<dbReference type="Proteomes" id="UP000201818">
    <property type="component" value="Segment"/>
</dbReference>
<dbReference type="KEGG" id="vg:26516096"/>
<dbReference type="GeneID" id="26516096"/>